<evidence type="ECO:0000313" key="4">
    <source>
        <dbReference type="Proteomes" id="UP000236161"/>
    </source>
</evidence>
<keyword evidence="4" id="KW-1185">Reference proteome</keyword>
<evidence type="ECO:0000259" key="2">
    <source>
        <dbReference type="PROSITE" id="PS50090"/>
    </source>
</evidence>
<dbReference type="PROSITE" id="PS50090">
    <property type="entry name" value="MYB_LIKE"/>
    <property type="match status" value="1"/>
</dbReference>
<proteinExistence type="predicted"/>
<dbReference type="OrthoDB" id="1901794at2759"/>
<dbReference type="PANTHER" id="PTHR31307:SF49">
    <property type="entry name" value="ALCOHOL DEHYDROGENASE TRANSCRIPTION FACTOR MYB_SANT-LIKE FAMILY PROTEIN"/>
    <property type="match status" value="1"/>
</dbReference>
<protein>
    <recommendedName>
        <fullName evidence="2">Myb-like domain-containing protein</fullName>
    </recommendedName>
</protein>
<dbReference type="AlphaFoldDB" id="A0A2I0AYZ2"/>
<feature type="compositionally biased region" description="Pro residues" evidence="1">
    <location>
        <begin position="26"/>
        <end position="51"/>
    </location>
</feature>
<dbReference type="InterPro" id="IPR044822">
    <property type="entry name" value="Myb_DNA-bind_4"/>
</dbReference>
<sequence length="282" mass="31462">MASAASSSSTAADDGATSLSPTSRSPSPPPFPSAPSLPPPPSTSSRRLPPPCWTHEETLNLIDAYREIWFSLGRRNLRAPHWDDVASAVARRSPSASGGPKTSVQCRHKIEKLRRRFRSEKLRSLSSWLYFRKMDAMERCAASSPPANGRASGSALQFTIPKAVRSKIVSSRFSQPSARVSVKPGLETMRRSVAEKKTRMKREEEVEEGCGFGQMATAMRMLGDSFLRMEQMKIDMAKEMEKVKMEMELKRTEVMIDCQRQIMEAMIESFVGKKRGKTSPQC</sequence>
<feature type="domain" description="Myb-like" evidence="2">
    <location>
        <begin position="53"/>
        <end position="114"/>
    </location>
</feature>
<organism evidence="3 4">
    <name type="scientific">Apostasia shenzhenica</name>
    <dbReference type="NCBI Taxonomy" id="1088818"/>
    <lineage>
        <taxon>Eukaryota</taxon>
        <taxon>Viridiplantae</taxon>
        <taxon>Streptophyta</taxon>
        <taxon>Embryophyta</taxon>
        <taxon>Tracheophyta</taxon>
        <taxon>Spermatophyta</taxon>
        <taxon>Magnoliopsida</taxon>
        <taxon>Liliopsida</taxon>
        <taxon>Asparagales</taxon>
        <taxon>Orchidaceae</taxon>
        <taxon>Apostasioideae</taxon>
        <taxon>Apostasia</taxon>
    </lineage>
</organism>
<evidence type="ECO:0000256" key="1">
    <source>
        <dbReference type="SAM" id="MobiDB-lite"/>
    </source>
</evidence>
<name>A0A2I0AYZ2_9ASPA</name>
<dbReference type="PANTHER" id="PTHR31307">
    <property type="entry name" value="TRIHELIX TRANSCRIPTION FACTOR ASIL2"/>
    <property type="match status" value="1"/>
</dbReference>
<feature type="region of interest" description="Disordered" evidence="1">
    <location>
        <begin position="1"/>
        <end position="51"/>
    </location>
</feature>
<dbReference type="InterPro" id="IPR044823">
    <property type="entry name" value="ASIL1/2-like"/>
</dbReference>
<dbReference type="STRING" id="1088818.A0A2I0AYZ2"/>
<feature type="compositionally biased region" description="Low complexity" evidence="1">
    <location>
        <begin position="1"/>
        <end position="25"/>
    </location>
</feature>
<gene>
    <name evidence="3" type="ORF">AXF42_Ash006383</name>
</gene>
<dbReference type="Gene3D" id="1.10.10.60">
    <property type="entry name" value="Homeodomain-like"/>
    <property type="match status" value="1"/>
</dbReference>
<dbReference type="SMART" id="SM00595">
    <property type="entry name" value="MADF"/>
    <property type="match status" value="1"/>
</dbReference>
<dbReference type="Proteomes" id="UP000236161">
    <property type="component" value="Unassembled WGS sequence"/>
</dbReference>
<evidence type="ECO:0000313" key="3">
    <source>
        <dbReference type="EMBL" id="PKA60749.1"/>
    </source>
</evidence>
<dbReference type="InterPro" id="IPR001005">
    <property type="entry name" value="SANT/Myb"/>
</dbReference>
<reference evidence="3 4" key="1">
    <citation type="journal article" date="2017" name="Nature">
        <title>The Apostasia genome and the evolution of orchids.</title>
        <authorList>
            <person name="Zhang G.Q."/>
            <person name="Liu K.W."/>
            <person name="Li Z."/>
            <person name="Lohaus R."/>
            <person name="Hsiao Y.Y."/>
            <person name="Niu S.C."/>
            <person name="Wang J.Y."/>
            <person name="Lin Y.C."/>
            <person name="Xu Q."/>
            <person name="Chen L.J."/>
            <person name="Yoshida K."/>
            <person name="Fujiwara S."/>
            <person name="Wang Z.W."/>
            <person name="Zhang Y.Q."/>
            <person name="Mitsuda N."/>
            <person name="Wang M."/>
            <person name="Liu G.H."/>
            <person name="Pecoraro L."/>
            <person name="Huang H.X."/>
            <person name="Xiao X.J."/>
            <person name="Lin M."/>
            <person name="Wu X.Y."/>
            <person name="Wu W.L."/>
            <person name="Chen Y.Y."/>
            <person name="Chang S.B."/>
            <person name="Sakamoto S."/>
            <person name="Ohme-Takagi M."/>
            <person name="Yagi M."/>
            <person name="Zeng S.J."/>
            <person name="Shen C.Y."/>
            <person name="Yeh C.M."/>
            <person name="Luo Y.B."/>
            <person name="Tsai W.C."/>
            <person name="Van de Peer Y."/>
            <person name="Liu Z.J."/>
        </authorList>
    </citation>
    <scope>NUCLEOTIDE SEQUENCE [LARGE SCALE GENOMIC DNA]</scope>
    <source>
        <strain evidence="4">cv. Shenzhen</strain>
        <tissue evidence="3">Stem</tissue>
    </source>
</reference>
<dbReference type="Pfam" id="PF13837">
    <property type="entry name" value="Myb_DNA-bind_4"/>
    <property type="match status" value="1"/>
</dbReference>
<accession>A0A2I0AYZ2</accession>
<dbReference type="EMBL" id="KZ451935">
    <property type="protein sequence ID" value="PKA60749.1"/>
    <property type="molecule type" value="Genomic_DNA"/>
</dbReference>